<dbReference type="PANTHER" id="PTHR47723">
    <property type="entry name" value="OS05G0353850 PROTEIN"/>
    <property type="match status" value="1"/>
</dbReference>
<dbReference type="InterPro" id="IPR036397">
    <property type="entry name" value="RNaseH_sf"/>
</dbReference>
<dbReference type="Proteomes" id="UP000593568">
    <property type="component" value="Unassembled WGS sequence"/>
</dbReference>
<evidence type="ECO:0000313" key="2">
    <source>
        <dbReference type="EMBL" id="MBA0785887.1"/>
    </source>
</evidence>
<dbReference type="GO" id="GO:0003676">
    <property type="term" value="F:nucleic acid binding"/>
    <property type="evidence" value="ECO:0007669"/>
    <property type="project" value="InterPro"/>
</dbReference>
<dbReference type="GO" id="GO:0004523">
    <property type="term" value="F:RNA-DNA hybrid ribonuclease activity"/>
    <property type="evidence" value="ECO:0007669"/>
    <property type="project" value="InterPro"/>
</dbReference>
<name>A0A7J9FKV4_9ROSI</name>
<proteinExistence type="predicted"/>
<keyword evidence="3" id="KW-1185">Reference proteome</keyword>
<feature type="non-terminal residue" evidence="2">
    <location>
        <position position="1"/>
    </location>
</feature>
<dbReference type="InterPro" id="IPR012337">
    <property type="entry name" value="RNaseH-like_sf"/>
</dbReference>
<organism evidence="2 3">
    <name type="scientific">Gossypium trilobum</name>
    <dbReference type="NCBI Taxonomy" id="34281"/>
    <lineage>
        <taxon>Eukaryota</taxon>
        <taxon>Viridiplantae</taxon>
        <taxon>Streptophyta</taxon>
        <taxon>Embryophyta</taxon>
        <taxon>Tracheophyta</taxon>
        <taxon>Spermatophyta</taxon>
        <taxon>Magnoliopsida</taxon>
        <taxon>eudicotyledons</taxon>
        <taxon>Gunneridae</taxon>
        <taxon>Pentapetalae</taxon>
        <taxon>rosids</taxon>
        <taxon>malvids</taxon>
        <taxon>Malvales</taxon>
        <taxon>Malvaceae</taxon>
        <taxon>Malvoideae</taxon>
        <taxon>Gossypium</taxon>
    </lineage>
</organism>
<dbReference type="Gene3D" id="3.30.420.10">
    <property type="entry name" value="Ribonuclease H-like superfamily/Ribonuclease H"/>
    <property type="match status" value="1"/>
</dbReference>
<gene>
    <name evidence="2" type="ORF">Gotri_026007</name>
</gene>
<reference evidence="2 3" key="1">
    <citation type="journal article" date="2019" name="Genome Biol. Evol.">
        <title>Insights into the evolution of the New World diploid cottons (Gossypium, subgenus Houzingenia) based on genome sequencing.</title>
        <authorList>
            <person name="Grover C.E."/>
            <person name="Arick M.A. 2nd"/>
            <person name="Thrash A."/>
            <person name="Conover J.L."/>
            <person name="Sanders W.S."/>
            <person name="Peterson D.G."/>
            <person name="Frelichowski J.E."/>
            <person name="Scheffler J.A."/>
            <person name="Scheffler B.E."/>
            <person name="Wendel J.F."/>
        </authorList>
    </citation>
    <scope>NUCLEOTIDE SEQUENCE [LARGE SCALE GENOMIC DNA]</scope>
    <source>
        <strain evidence="2">8</strain>
        <tissue evidence="2">Leaf</tissue>
    </source>
</reference>
<dbReference type="AlphaFoldDB" id="A0A7J9FKV4"/>
<dbReference type="EMBL" id="JABEZW010220547">
    <property type="protein sequence ID" value="MBA0785887.1"/>
    <property type="molecule type" value="Genomic_DNA"/>
</dbReference>
<evidence type="ECO:0000259" key="1">
    <source>
        <dbReference type="Pfam" id="PF13456"/>
    </source>
</evidence>
<feature type="domain" description="RNase H type-1" evidence="1">
    <location>
        <begin position="22"/>
        <end position="128"/>
    </location>
</feature>
<dbReference type="InterPro" id="IPR002156">
    <property type="entry name" value="RNaseH_domain"/>
</dbReference>
<dbReference type="Pfam" id="PF13456">
    <property type="entry name" value="RVT_3"/>
    <property type="match status" value="1"/>
</dbReference>
<evidence type="ECO:0000313" key="3">
    <source>
        <dbReference type="Proteomes" id="UP000593568"/>
    </source>
</evidence>
<sequence>SYPVIQNNPIAIVAHWPVPSGGWVKLNTDGAVSLNGFYAGIGECKDTIFKIEARTISESFHLAWEKGIRQLEIESDNALLIETIVEGGAADSQMMELRGIHQMVCRWWKICFLHISRTHNSVANHMANVTVTRFTEAQVFEVPPHSVRDLVQANYIRFTRANVLTQ</sequence>
<dbReference type="SUPFAM" id="SSF53098">
    <property type="entry name" value="Ribonuclease H-like"/>
    <property type="match status" value="1"/>
</dbReference>
<dbReference type="CDD" id="cd06222">
    <property type="entry name" value="RNase_H_like"/>
    <property type="match status" value="1"/>
</dbReference>
<protein>
    <recommendedName>
        <fullName evidence="1">RNase H type-1 domain-containing protein</fullName>
    </recommendedName>
</protein>
<dbReference type="InterPro" id="IPR053151">
    <property type="entry name" value="RNase_H-like"/>
</dbReference>
<dbReference type="PANTHER" id="PTHR47723:SF24">
    <property type="entry name" value="RNASE H TYPE-1 DOMAIN-CONTAINING PROTEIN"/>
    <property type="match status" value="1"/>
</dbReference>
<comment type="caution">
    <text evidence="2">The sequence shown here is derived from an EMBL/GenBank/DDBJ whole genome shotgun (WGS) entry which is preliminary data.</text>
</comment>
<dbReference type="InterPro" id="IPR044730">
    <property type="entry name" value="RNase_H-like_dom_plant"/>
</dbReference>
<accession>A0A7J9FKV4</accession>